<gene>
    <name evidence="2" type="ORF">E7681_14570</name>
</gene>
<dbReference type="SUPFAM" id="SSF46785">
    <property type="entry name" value="Winged helix' DNA-binding domain"/>
    <property type="match status" value="1"/>
</dbReference>
<reference evidence="2 3" key="1">
    <citation type="submission" date="2019-04" db="EMBL/GenBank/DDBJ databases">
        <title>Draft genome sequence of Youngimonas vesicularis.</title>
        <authorList>
            <person name="Hameed A."/>
        </authorList>
    </citation>
    <scope>NUCLEOTIDE SEQUENCE [LARGE SCALE GENOMIC DNA]</scope>
    <source>
        <strain evidence="2 3">CC-AMW-E</strain>
    </source>
</reference>
<dbReference type="InterPro" id="IPR036390">
    <property type="entry name" value="WH_DNA-bd_sf"/>
</dbReference>
<evidence type="ECO:0000313" key="3">
    <source>
        <dbReference type="Proteomes" id="UP000306113"/>
    </source>
</evidence>
<dbReference type="Gene3D" id="1.10.10.10">
    <property type="entry name" value="Winged helix-like DNA-binding domain superfamily/Winged helix DNA-binding domain"/>
    <property type="match status" value="1"/>
</dbReference>
<dbReference type="EMBL" id="SSMD01000007">
    <property type="protein sequence ID" value="THD72646.1"/>
    <property type="molecule type" value="Genomic_DNA"/>
</dbReference>
<comment type="caution">
    <text evidence="2">The sequence shown here is derived from an EMBL/GenBank/DDBJ whole genome shotgun (WGS) entry which is preliminary data.</text>
</comment>
<dbReference type="Pfam" id="PF12802">
    <property type="entry name" value="MarR_2"/>
    <property type="match status" value="1"/>
</dbReference>
<proteinExistence type="predicted"/>
<feature type="domain" description="HTH marR-type" evidence="1">
    <location>
        <begin position="16"/>
        <end position="154"/>
    </location>
</feature>
<dbReference type="InterPro" id="IPR036388">
    <property type="entry name" value="WH-like_DNA-bd_sf"/>
</dbReference>
<dbReference type="AlphaFoldDB" id="A0A4S3M6F7"/>
<sequence length="170" mass="18772">MKSRRAAPPATKERPLDELYGMAGHLIRRLNQISTSVFAEKMKEAGHDLTPVQFGALSALRTNPDVDQATLAGLIAHDRVTMGAVLDRLQNKGLIARNVSPTDRRARILTLTDQGQQVLAEVEPIVWQLQDEILCGLEDDEKALLLRLMRKVADAGNARSRAPLHLPQGR</sequence>
<dbReference type="PRINTS" id="PR00598">
    <property type="entry name" value="HTHMARR"/>
</dbReference>
<dbReference type="PANTHER" id="PTHR33164">
    <property type="entry name" value="TRANSCRIPTIONAL REGULATOR, MARR FAMILY"/>
    <property type="match status" value="1"/>
</dbReference>
<evidence type="ECO:0000313" key="2">
    <source>
        <dbReference type="EMBL" id="THD72646.1"/>
    </source>
</evidence>
<evidence type="ECO:0000259" key="1">
    <source>
        <dbReference type="PROSITE" id="PS50995"/>
    </source>
</evidence>
<dbReference type="PROSITE" id="PS50995">
    <property type="entry name" value="HTH_MARR_2"/>
    <property type="match status" value="1"/>
</dbReference>
<dbReference type="OrthoDB" id="7349109at2"/>
<dbReference type="InterPro" id="IPR039422">
    <property type="entry name" value="MarR/SlyA-like"/>
</dbReference>
<dbReference type="Proteomes" id="UP000306113">
    <property type="component" value="Unassembled WGS sequence"/>
</dbReference>
<dbReference type="SMART" id="SM00347">
    <property type="entry name" value="HTH_MARR"/>
    <property type="match status" value="1"/>
</dbReference>
<organism evidence="2 3">
    <name type="scientific">Thalassobius vesicularis</name>
    <dbReference type="NCBI Taxonomy" id="1294297"/>
    <lineage>
        <taxon>Bacteria</taxon>
        <taxon>Pseudomonadati</taxon>
        <taxon>Pseudomonadota</taxon>
        <taxon>Alphaproteobacteria</taxon>
        <taxon>Rhodobacterales</taxon>
        <taxon>Roseobacteraceae</taxon>
        <taxon>Thalassovita</taxon>
    </lineage>
</organism>
<name>A0A4S3M6F7_9RHOB</name>
<dbReference type="PANTHER" id="PTHR33164:SF95">
    <property type="entry name" value="TRANSCRIPTIONAL REGULATOR"/>
    <property type="match status" value="1"/>
</dbReference>
<keyword evidence="3" id="KW-1185">Reference proteome</keyword>
<dbReference type="GO" id="GO:0006950">
    <property type="term" value="P:response to stress"/>
    <property type="evidence" value="ECO:0007669"/>
    <property type="project" value="TreeGrafter"/>
</dbReference>
<dbReference type="InterPro" id="IPR000835">
    <property type="entry name" value="HTH_MarR-typ"/>
</dbReference>
<accession>A0A4S3M6F7</accession>
<protein>
    <submittedName>
        <fullName evidence="2">MarR family transcriptional regulator</fullName>
    </submittedName>
</protein>
<dbReference type="GO" id="GO:0003700">
    <property type="term" value="F:DNA-binding transcription factor activity"/>
    <property type="evidence" value="ECO:0007669"/>
    <property type="project" value="InterPro"/>
</dbReference>